<feature type="region of interest" description="Disordered" evidence="1">
    <location>
        <begin position="207"/>
        <end position="229"/>
    </location>
</feature>
<gene>
    <name evidence="2" type="ORF">AK812_SmicGene12821</name>
</gene>
<evidence type="ECO:0000256" key="1">
    <source>
        <dbReference type="SAM" id="MobiDB-lite"/>
    </source>
</evidence>
<comment type="caution">
    <text evidence="2">The sequence shown here is derived from an EMBL/GenBank/DDBJ whole genome shotgun (WGS) entry which is preliminary data.</text>
</comment>
<name>A0A1Q9E9S3_SYMMI</name>
<sequence>MGEPSSGSNDRRPTARSWQRVEQKLVEIRRIAEQHDGSQAEAIAQAADTALIDLLVDTPTAMQLEAGEHPQPQGATKAAAAISAARQLSSLATSLLSRKDSVVVPYAMVSSQVAALIEWLDTLDRGSIAVHVQLPPVLTPLREILEQMLRGQPGNAATWARLVADRIKGGQEAQGNGRQSSGGMLNGIMEWGTQPVPQRGTAPLARRREAFHNGEHEAPARTQATDDDAYWQNTFTDKICDDAGDRE</sequence>
<keyword evidence="3" id="KW-1185">Reference proteome</keyword>
<evidence type="ECO:0000313" key="2">
    <source>
        <dbReference type="EMBL" id="OLQ04158.1"/>
    </source>
</evidence>
<dbReference type="Proteomes" id="UP000186817">
    <property type="component" value="Unassembled WGS sequence"/>
</dbReference>
<feature type="compositionally biased region" description="Basic and acidic residues" evidence="1">
    <location>
        <begin position="207"/>
        <end position="219"/>
    </location>
</feature>
<accession>A0A1Q9E9S3</accession>
<dbReference type="AlphaFoldDB" id="A0A1Q9E9S3"/>
<proteinExistence type="predicted"/>
<dbReference type="OrthoDB" id="425271at2759"/>
<reference evidence="2 3" key="1">
    <citation type="submission" date="2016-02" db="EMBL/GenBank/DDBJ databases">
        <title>Genome analysis of coral dinoflagellate symbionts highlights evolutionary adaptations to a symbiotic lifestyle.</title>
        <authorList>
            <person name="Aranda M."/>
            <person name="Li Y."/>
            <person name="Liew Y.J."/>
            <person name="Baumgarten S."/>
            <person name="Simakov O."/>
            <person name="Wilson M."/>
            <person name="Piel J."/>
            <person name="Ashoor H."/>
            <person name="Bougouffa S."/>
            <person name="Bajic V.B."/>
            <person name="Ryu T."/>
            <person name="Ravasi T."/>
            <person name="Bayer T."/>
            <person name="Micklem G."/>
            <person name="Kim H."/>
            <person name="Bhak J."/>
            <person name="Lajeunesse T.C."/>
            <person name="Voolstra C.R."/>
        </authorList>
    </citation>
    <scope>NUCLEOTIDE SEQUENCE [LARGE SCALE GENOMIC DNA]</scope>
    <source>
        <strain evidence="2 3">CCMP2467</strain>
    </source>
</reference>
<organism evidence="2 3">
    <name type="scientific">Symbiodinium microadriaticum</name>
    <name type="common">Dinoflagellate</name>
    <name type="synonym">Zooxanthella microadriatica</name>
    <dbReference type="NCBI Taxonomy" id="2951"/>
    <lineage>
        <taxon>Eukaryota</taxon>
        <taxon>Sar</taxon>
        <taxon>Alveolata</taxon>
        <taxon>Dinophyceae</taxon>
        <taxon>Suessiales</taxon>
        <taxon>Symbiodiniaceae</taxon>
        <taxon>Symbiodinium</taxon>
    </lineage>
</organism>
<dbReference type="EMBL" id="LSRX01000217">
    <property type="protein sequence ID" value="OLQ04158.1"/>
    <property type="molecule type" value="Genomic_DNA"/>
</dbReference>
<evidence type="ECO:0000313" key="3">
    <source>
        <dbReference type="Proteomes" id="UP000186817"/>
    </source>
</evidence>
<protein>
    <submittedName>
        <fullName evidence="2">Uncharacterized protein</fullName>
    </submittedName>
</protein>